<feature type="signal peptide" evidence="1">
    <location>
        <begin position="1"/>
        <end position="31"/>
    </location>
</feature>
<feature type="chain" id="PRO_5037752212" description="PorV/PorQ family protein" evidence="1">
    <location>
        <begin position="32"/>
        <end position="349"/>
    </location>
</feature>
<sequence length="349" mass="37408">MLPQVMVRSHAHLLGSTVAVLLSLAVGGSAAAFTSGAQSQDIPPDARAQGMGRAFTAIAEGPSAGWWNPAALAEIREIAVSPYSKARLVPDFSSDTYIRTYAAAVPIGPVGVAVHRSSLDYGTQPGGFESSESTNLLGAGLDLVPILADRPSPWEAQVGLNVKWVRAHQDTPLADLTGNGYDLDAGVRAGYRIPLGVLRPEDSSLRFRAAAVRRNVFDREIKYSPADKDPLIRIDRVGLAAELALIPVPVVGNLVRIVGGLDRELSPYEDEKDITTRGLEVSLLGMFAIRRGHIEDKSGQVVDDTDGYGVGFDLDLSERSSVIRRIGCRFDHATVPQARGLERVTHESL</sequence>
<dbReference type="Gene3D" id="2.40.160.60">
    <property type="entry name" value="Outer membrane protein transport protein (OMPP1/FadL/TodX)"/>
    <property type="match status" value="1"/>
</dbReference>
<proteinExistence type="predicted"/>
<dbReference type="EMBL" id="JAGQHR010000251">
    <property type="protein sequence ID" value="MCA9727866.1"/>
    <property type="molecule type" value="Genomic_DNA"/>
</dbReference>
<reference evidence="2" key="2">
    <citation type="journal article" date="2021" name="Microbiome">
        <title>Successional dynamics and alternative stable states in a saline activated sludge microbial community over 9 years.</title>
        <authorList>
            <person name="Wang Y."/>
            <person name="Ye J."/>
            <person name="Ju F."/>
            <person name="Liu L."/>
            <person name="Boyd J.A."/>
            <person name="Deng Y."/>
            <person name="Parks D.H."/>
            <person name="Jiang X."/>
            <person name="Yin X."/>
            <person name="Woodcroft B.J."/>
            <person name="Tyson G.W."/>
            <person name="Hugenholtz P."/>
            <person name="Polz M.F."/>
            <person name="Zhang T."/>
        </authorList>
    </citation>
    <scope>NUCLEOTIDE SEQUENCE</scope>
    <source>
        <strain evidence="2">HKST-UBA01</strain>
    </source>
</reference>
<evidence type="ECO:0000313" key="2">
    <source>
        <dbReference type="EMBL" id="MCA9727866.1"/>
    </source>
</evidence>
<accession>A0A956M101</accession>
<reference evidence="2" key="1">
    <citation type="submission" date="2020-04" db="EMBL/GenBank/DDBJ databases">
        <authorList>
            <person name="Zhang T."/>
        </authorList>
    </citation>
    <scope>NUCLEOTIDE SEQUENCE</scope>
    <source>
        <strain evidence="2">HKST-UBA01</strain>
    </source>
</reference>
<evidence type="ECO:0000313" key="3">
    <source>
        <dbReference type="Proteomes" id="UP000697710"/>
    </source>
</evidence>
<organism evidence="2 3">
    <name type="scientific">Eiseniibacteriota bacterium</name>
    <dbReference type="NCBI Taxonomy" id="2212470"/>
    <lineage>
        <taxon>Bacteria</taxon>
        <taxon>Candidatus Eiseniibacteriota</taxon>
    </lineage>
</organism>
<evidence type="ECO:0000256" key="1">
    <source>
        <dbReference type="SAM" id="SignalP"/>
    </source>
</evidence>
<dbReference type="AlphaFoldDB" id="A0A956M101"/>
<name>A0A956M101_UNCEI</name>
<protein>
    <recommendedName>
        <fullName evidence="4">PorV/PorQ family protein</fullName>
    </recommendedName>
</protein>
<keyword evidence="1" id="KW-0732">Signal</keyword>
<comment type="caution">
    <text evidence="2">The sequence shown here is derived from an EMBL/GenBank/DDBJ whole genome shotgun (WGS) entry which is preliminary data.</text>
</comment>
<evidence type="ECO:0008006" key="4">
    <source>
        <dbReference type="Google" id="ProtNLM"/>
    </source>
</evidence>
<feature type="non-terminal residue" evidence="2">
    <location>
        <position position="349"/>
    </location>
</feature>
<gene>
    <name evidence="2" type="ORF">KC729_09305</name>
</gene>
<dbReference type="Proteomes" id="UP000697710">
    <property type="component" value="Unassembled WGS sequence"/>
</dbReference>